<dbReference type="InterPro" id="IPR036291">
    <property type="entry name" value="NAD(P)-bd_dom_sf"/>
</dbReference>
<comment type="similarity">
    <text evidence="1">Belongs to the short-chain dehydrogenases/reductases (SDR) family.</text>
</comment>
<accession>A0A2S6CMC5</accession>
<dbReference type="PANTHER" id="PTHR43180">
    <property type="entry name" value="3-OXOACYL-(ACYL-CARRIER-PROTEIN) REDUCTASE (AFU_ORTHOLOGUE AFUA_6G11210)"/>
    <property type="match status" value="1"/>
</dbReference>
<dbReference type="InterPro" id="IPR002347">
    <property type="entry name" value="SDR_fam"/>
</dbReference>
<evidence type="ECO:0000313" key="3">
    <source>
        <dbReference type="EMBL" id="PPJ60885.1"/>
    </source>
</evidence>
<dbReference type="Gene3D" id="3.40.50.720">
    <property type="entry name" value="NAD(P)-binding Rossmann-like Domain"/>
    <property type="match status" value="1"/>
</dbReference>
<evidence type="ECO:0000256" key="2">
    <source>
        <dbReference type="ARBA" id="ARBA00023002"/>
    </source>
</evidence>
<dbReference type="OrthoDB" id="37659at2759"/>
<sequence length="284" mass="31048">MAAIEIDEKILAPLRNQVVVITGGSSGIGLATARTLLDLGALVCIGDLHATSLVHSNLTFTKTNVTSWRDLARLFSEAASRAGRIDHVFANAGMLESRVDHLKTSFSADGELEEPSTELYDVNLRGMINTCHLGLHYMQQQEPRGGSIVCMGSAASIQRYAAWDYTATKHAVLGWMRAAIPNIEVHQLPIRVNCVGPSWTLNRTVSPEWITRAGLESQSPEAVARVVALLMADVTRQGQFIYIAGGQSFEVEEALMLPQVETIKRLGTMKPNPNDVELARLIRM</sequence>
<evidence type="ECO:0000313" key="4">
    <source>
        <dbReference type="Proteomes" id="UP000237631"/>
    </source>
</evidence>
<evidence type="ECO:0008006" key="5">
    <source>
        <dbReference type="Google" id="ProtNLM"/>
    </source>
</evidence>
<dbReference type="STRING" id="357750.A0A2S6CMC5"/>
<dbReference type="Proteomes" id="UP000237631">
    <property type="component" value="Unassembled WGS sequence"/>
</dbReference>
<dbReference type="PRINTS" id="PR00081">
    <property type="entry name" value="GDHRDH"/>
</dbReference>
<dbReference type="Pfam" id="PF00106">
    <property type="entry name" value="adh_short"/>
    <property type="match status" value="1"/>
</dbReference>
<proteinExistence type="inferred from homology"/>
<protein>
    <recommendedName>
        <fullName evidence="5">NAD(P)-binding protein</fullName>
    </recommendedName>
</protein>
<reference evidence="4" key="1">
    <citation type="journal article" date="2017" name="bioRxiv">
        <title>Conservation of a gene cluster reveals novel cercosporin biosynthetic mechanisms and extends production to the genus Colletotrichum.</title>
        <authorList>
            <person name="de Jonge R."/>
            <person name="Ebert M.K."/>
            <person name="Huitt-Roehl C.R."/>
            <person name="Pal P."/>
            <person name="Suttle J.C."/>
            <person name="Spanner R.E."/>
            <person name="Neubauer J.D."/>
            <person name="Jurick W.M.II."/>
            <person name="Stott K.A."/>
            <person name="Secor G.A."/>
            <person name="Thomma B.P.H.J."/>
            <person name="Van de Peer Y."/>
            <person name="Townsend C.A."/>
            <person name="Bolton M.D."/>
        </authorList>
    </citation>
    <scope>NUCLEOTIDE SEQUENCE [LARGE SCALE GENOMIC DNA]</scope>
    <source>
        <strain evidence="4">CBS538.71</strain>
    </source>
</reference>
<organism evidence="3 4">
    <name type="scientific">Cercospora berteroae</name>
    <dbReference type="NCBI Taxonomy" id="357750"/>
    <lineage>
        <taxon>Eukaryota</taxon>
        <taxon>Fungi</taxon>
        <taxon>Dikarya</taxon>
        <taxon>Ascomycota</taxon>
        <taxon>Pezizomycotina</taxon>
        <taxon>Dothideomycetes</taxon>
        <taxon>Dothideomycetidae</taxon>
        <taxon>Mycosphaerellales</taxon>
        <taxon>Mycosphaerellaceae</taxon>
        <taxon>Cercospora</taxon>
    </lineage>
</organism>
<dbReference type="PANTHER" id="PTHR43180:SF10">
    <property type="entry name" value="NAD(P)-BINDING PROTEIN"/>
    <property type="match status" value="1"/>
</dbReference>
<keyword evidence="2" id="KW-0560">Oxidoreductase</keyword>
<name>A0A2S6CMC5_9PEZI</name>
<gene>
    <name evidence="3" type="ORF">CBER1_11206</name>
</gene>
<dbReference type="GO" id="GO:0016491">
    <property type="term" value="F:oxidoreductase activity"/>
    <property type="evidence" value="ECO:0007669"/>
    <property type="project" value="UniProtKB-KW"/>
</dbReference>
<evidence type="ECO:0000256" key="1">
    <source>
        <dbReference type="ARBA" id="ARBA00006484"/>
    </source>
</evidence>
<comment type="caution">
    <text evidence="3">The sequence shown here is derived from an EMBL/GenBank/DDBJ whole genome shotgun (WGS) entry which is preliminary data.</text>
</comment>
<keyword evidence="4" id="KW-1185">Reference proteome</keyword>
<dbReference type="AlphaFoldDB" id="A0A2S6CMC5"/>
<dbReference type="EMBL" id="PNEN01000194">
    <property type="protein sequence ID" value="PPJ60885.1"/>
    <property type="molecule type" value="Genomic_DNA"/>
</dbReference>
<dbReference type="SUPFAM" id="SSF51735">
    <property type="entry name" value="NAD(P)-binding Rossmann-fold domains"/>
    <property type="match status" value="1"/>
</dbReference>